<dbReference type="GO" id="GO:0015288">
    <property type="term" value="F:porin activity"/>
    <property type="evidence" value="ECO:0007669"/>
    <property type="project" value="InterPro"/>
</dbReference>
<proteinExistence type="inferred from homology"/>
<keyword evidence="2" id="KW-0732">Signal</keyword>
<dbReference type="GO" id="GO:0008643">
    <property type="term" value="P:carbohydrate transport"/>
    <property type="evidence" value="ECO:0007669"/>
    <property type="project" value="InterPro"/>
</dbReference>
<organism evidence="4 5">
    <name type="scientific">Candidatus Desulfobacillus denitrificans</name>
    <dbReference type="NCBI Taxonomy" id="2608985"/>
    <lineage>
        <taxon>Bacteria</taxon>
        <taxon>Pseudomonadati</taxon>
        <taxon>Pseudomonadota</taxon>
        <taxon>Betaproteobacteria</taxon>
        <taxon>Candidatus Desulfobacillus</taxon>
    </lineage>
</organism>
<dbReference type="Pfam" id="PF04966">
    <property type="entry name" value="OprB"/>
    <property type="match status" value="1"/>
</dbReference>
<feature type="chain" id="PRO_5035337814" evidence="2">
    <location>
        <begin position="20"/>
        <end position="473"/>
    </location>
</feature>
<dbReference type="EMBL" id="AP021857">
    <property type="protein sequence ID" value="BBO21499.1"/>
    <property type="molecule type" value="Genomic_DNA"/>
</dbReference>
<gene>
    <name evidence="4" type="ORF">DSYM_21980</name>
</gene>
<dbReference type="AlphaFoldDB" id="A0A809R1M4"/>
<sequence>MRLTSLAMAVALAAGPAAAATSEEMKALLAEVKRLAGRVEALEKQNKELEQSLSTERVSEKEPEIATRLKAVEFQTLAMQKQARQIEALEGISVGASLTTVGQRANREGSAAGGSRQSRANYRGDVSIALPGGEIGDIDGKLFTHFRFGQGNGVGLRPTYTSTPNTTAFEVSGVSDPDSSFAILAQAWYQLKVPLPRGGIKAQSKEHLHFTFGKIDPFVFFDQNAAADDETTKFLNNAFVHNPLLDSGGDTGADKYGFAPGAILQYVNERNKSETWGLSLGAFGSGPGANFSGSLGQPFVIAQADTTWRLNHLPGNYRAYVWTNGRATDYSGRENRHSGFGLSIDQKVADDVTLFGRYGHQGAGRVRFDRALTAGLEIGGSAWGRGADSLGIAAGFLRTGSSYRRDSPTLDLDGDGMLDARASGWERVVEIYYRFRLNKHFELTPDFQFIRRPGGDGGAPTIKVAGLRARLGF</sequence>
<comment type="similarity">
    <text evidence="1 2">Belongs to the OprB family.</text>
</comment>
<keyword evidence="3" id="KW-0175">Coiled coil</keyword>
<reference evidence="4" key="1">
    <citation type="journal article" name="DNA Res.">
        <title>The physiological potential of anammox bacteria as revealed by their core genome structure.</title>
        <authorList>
            <person name="Okubo T."/>
            <person name="Toyoda A."/>
            <person name="Fukuhara K."/>
            <person name="Uchiyama I."/>
            <person name="Harigaya Y."/>
            <person name="Kuroiwa M."/>
            <person name="Suzuki T."/>
            <person name="Murakami Y."/>
            <person name="Suwa Y."/>
            <person name="Takami H."/>
        </authorList>
    </citation>
    <scope>NUCLEOTIDE SEQUENCE</scope>
    <source>
        <strain evidence="4">317325-3</strain>
    </source>
</reference>
<evidence type="ECO:0000256" key="3">
    <source>
        <dbReference type="SAM" id="Coils"/>
    </source>
</evidence>
<feature type="coiled-coil region" evidence="3">
    <location>
        <begin position="18"/>
        <end position="59"/>
    </location>
</feature>
<evidence type="ECO:0000256" key="1">
    <source>
        <dbReference type="ARBA" id="ARBA00008769"/>
    </source>
</evidence>
<protein>
    <submittedName>
        <fullName evidence="4">Transporter</fullName>
    </submittedName>
</protein>
<dbReference type="Proteomes" id="UP000662914">
    <property type="component" value="Chromosome"/>
</dbReference>
<name>A0A809R1M4_9PROT</name>
<dbReference type="InterPro" id="IPR007049">
    <property type="entry name" value="Carb-sel_porin_OprB"/>
</dbReference>
<evidence type="ECO:0000313" key="5">
    <source>
        <dbReference type="Proteomes" id="UP000662914"/>
    </source>
</evidence>
<dbReference type="Gene3D" id="2.40.160.180">
    <property type="entry name" value="Carbohydrate-selective porin OprB"/>
    <property type="match status" value="1"/>
</dbReference>
<evidence type="ECO:0000256" key="2">
    <source>
        <dbReference type="RuleBase" id="RU363072"/>
    </source>
</evidence>
<feature type="signal peptide" evidence="2">
    <location>
        <begin position="1"/>
        <end position="19"/>
    </location>
</feature>
<dbReference type="GO" id="GO:0016020">
    <property type="term" value="C:membrane"/>
    <property type="evidence" value="ECO:0007669"/>
    <property type="project" value="InterPro"/>
</dbReference>
<dbReference type="InterPro" id="IPR038673">
    <property type="entry name" value="OprB_sf"/>
</dbReference>
<evidence type="ECO:0000313" key="4">
    <source>
        <dbReference type="EMBL" id="BBO21499.1"/>
    </source>
</evidence>
<dbReference type="KEGG" id="ddz:DSYM_21980"/>
<accession>A0A809R1M4</accession>